<proteinExistence type="predicted"/>
<protein>
    <submittedName>
        <fullName evidence="1">Uncharacterized protein</fullName>
    </submittedName>
</protein>
<reference evidence="1" key="2">
    <citation type="submission" date="2022-06" db="UniProtKB">
        <authorList>
            <consortium name="EnsemblMetazoa"/>
        </authorList>
    </citation>
    <scope>IDENTIFICATION</scope>
    <source>
        <strain evidence="1">DF5081</strain>
    </source>
</reference>
<dbReference type="AlphaFoldDB" id="A0A8R1EE93"/>
<organism evidence="1 2">
    <name type="scientific">Caenorhabditis japonica</name>
    <dbReference type="NCBI Taxonomy" id="281687"/>
    <lineage>
        <taxon>Eukaryota</taxon>
        <taxon>Metazoa</taxon>
        <taxon>Ecdysozoa</taxon>
        <taxon>Nematoda</taxon>
        <taxon>Chromadorea</taxon>
        <taxon>Rhabditida</taxon>
        <taxon>Rhabditina</taxon>
        <taxon>Rhabditomorpha</taxon>
        <taxon>Rhabditoidea</taxon>
        <taxon>Rhabditidae</taxon>
        <taxon>Peloderinae</taxon>
        <taxon>Caenorhabditis</taxon>
    </lineage>
</organism>
<reference evidence="2" key="1">
    <citation type="submission" date="2010-08" db="EMBL/GenBank/DDBJ databases">
        <authorList>
            <consortium name="Caenorhabditis japonica Sequencing Consortium"/>
            <person name="Wilson R.K."/>
        </authorList>
    </citation>
    <scope>NUCLEOTIDE SEQUENCE [LARGE SCALE GENOMIC DNA]</scope>
    <source>
        <strain evidence="2">DF5081</strain>
    </source>
</reference>
<sequence length="116" mass="13168">MSCWMQSFPTHLPPFSRYPARIYQILSTVYSSSSRSFLLRSSAPKAFPSDFCPPISTYSPIDPLSFVDRHSSLPRRVQPSPSVPIVSLRPTLLLLQIKELLFQKFRFGPVSPAVRL</sequence>
<evidence type="ECO:0000313" key="1">
    <source>
        <dbReference type="EnsemblMetazoa" id="CJA33208.1"/>
    </source>
</evidence>
<accession>A0A8R1EE93</accession>
<evidence type="ECO:0000313" key="2">
    <source>
        <dbReference type="Proteomes" id="UP000005237"/>
    </source>
</evidence>
<dbReference type="EnsemblMetazoa" id="CJA33208.1">
    <property type="protein sequence ID" value="CJA33208.1"/>
    <property type="gene ID" value="WBGene00209055"/>
</dbReference>
<name>A0A8R1EE93_CAEJA</name>
<dbReference type="Proteomes" id="UP000005237">
    <property type="component" value="Unassembled WGS sequence"/>
</dbReference>
<keyword evidence="2" id="KW-1185">Reference proteome</keyword>